<dbReference type="GO" id="GO:0003723">
    <property type="term" value="F:RNA binding"/>
    <property type="evidence" value="ECO:0007669"/>
    <property type="project" value="InterPro"/>
</dbReference>
<dbReference type="AlphaFoldDB" id="A0A844B0V4"/>
<evidence type="ECO:0000256" key="2">
    <source>
        <dbReference type="ARBA" id="ARBA00022801"/>
    </source>
</evidence>
<feature type="chain" id="PRO_5032828937" evidence="3">
    <location>
        <begin position="20"/>
        <end position="133"/>
    </location>
</feature>
<comment type="caution">
    <text evidence="4">The sequence shown here is derived from an EMBL/GenBank/DDBJ whole genome shotgun (WGS) entry which is preliminary data.</text>
</comment>
<dbReference type="SUPFAM" id="SSF53933">
    <property type="entry name" value="Microbial ribonucleases"/>
    <property type="match status" value="1"/>
</dbReference>
<sequence>MARIAAVKFVLTSLFLAFAMSGPLVQARARTDGTAPRSSAVIAVAELPRQGRETYELIRRGGPFPNGKDGSVFGNRERLLPAEKRGFYREYTVATPGSRDRGARRIVCGGPPRTPQACYYTADHYASFRMIVE</sequence>
<keyword evidence="2" id="KW-0378">Hydrolase</keyword>
<dbReference type="Gene3D" id="3.10.450.30">
    <property type="entry name" value="Microbial ribonucleases"/>
    <property type="match status" value="1"/>
</dbReference>
<reference evidence="4 5" key="1">
    <citation type="submission" date="2019-11" db="EMBL/GenBank/DDBJ databases">
        <title>Caenimonas koreensis gen. nov., sp. nov., isolated from activated sludge.</title>
        <authorList>
            <person name="Seung H.R."/>
        </authorList>
    </citation>
    <scope>NUCLEOTIDE SEQUENCE [LARGE SCALE GENOMIC DNA]</scope>
    <source>
        <strain evidence="4 5">EMB320</strain>
    </source>
</reference>
<gene>
    <name evidence="4" type="ORF">GHT07_06515</name>
</gene>
<dbReference type="Pfam" id="PF00545">
    <property type="entry name" value="Ribonuclease"/>
    <property type="match status" value="1"/>
</dbReference>
<evidence type="ECO:0000256" key="3">
    <source>
        <dbReference type="SAM" id="SignalP"/>
    </source>
</evidence>
<feature type="signal peptide" evidence="3">
    <location>
        <begin position="1"/>
        <end position="19"/>
    </location>
</feature>
<dbReference type="InterPro" id="IPR000026">
    <property type="entry name" value="N1-like"/>
</dbReference>
<dbReference type="InterPro" id="IPR016191">
    <property type="entry name" value="Ribonuclease/ribotoxin"/>
</dbReference>
<evidence type="ECO:0000313" key="4">
    <source>
        <dbReference type="EMBL" id="MRD46922.1"/>
    </source>
</evidence>
<accession>A0A844B0V4</accession>
<evidence type="ECO:0000256" key="1">
    <source>
        <dbReference type="ARBA" id="ARBA00022722"/>
    </source>
</evidence>
<dbReference type="OrthoDB" id="5326845at2"/>
<organism evidence="4 5">
    <name type="scientific">Caenimonas koreensis DSM 17982</name>
    <dbReference type="NCBI Taxonomy" id="1121255"/>
    <lineage>
        <taxon>Bacteria</taxon>
        <taxon>Pseudomonadati</taxon>
        <taxon>Pseudomonadota</taxon>
        <taxon>Betaproteobacteria</taxon>
        <taxon>Burkholderiales</taxon>
        <taxon>Comamonadaceae</taxon>
        <taxon>Caenimonas</taxon>
    </lineage>
</organism>
<dbReference type="EMBL" id="WJBU01000005">
    <property type="protein sequence ID" value="MRD46922.1"/>
    <property type="molecule type" value="Genomic_DNA"/>
</dbReference>
<dbReference type="GO" id="GO:0016787">
    <property type="term" value="F:hydrolase activity"/>
    <property type="evidence" value="ECO:0007669"/>
    <property type="project" value="UniProtKB-KW"/>
</dbReference>
<name>A0A844B0V4_9BURK</name>
<evidence type="ECO:0000313" key="5">
    <source>
        <dbReference type="Proteomes" id="UP000487350"/>
    </source>
</evidence>
<dbReference type="Proteomes" id="UP000487350">
    <property type="component" value="Unassembled WGS sequence"/>
</dbReference>
<keyword evidence="1" id="KW-0540">Nuclease</keyword>
<keyword evidence="3" id="KW-0732">Signal</keyword>
<dbReference type="CDD" id="cd00607">
    <property type="entry name" value="RNase_Sa"/>
    <property type="match status" value="1"/>
</dbReference>
<keyword evidence="5" id="KW-1185">Reference proteome</keyword>
<dbReference type="RefSeq" id="WP_153584247.1">
    <property type="nucleotide sequence ID" value="NZ_WJBU01000005.1"/>
</dbReference>
<proteinExistence type="predicted"/>
<dbReference type="GO" id="GO:0004521">
    <property type="term" value="F:RNA endonuclease activity"/>
    <property type="evidence" value="ECO:0007669"/>
    <property type="project" value="InterPro"/>
</dbReference>
<protein>
    <submittedName>
        <fullName evidence="4">Guanine-specific ribonuclease N1 and T1</fullName>
    </submittedName>
</protein>